<dbReference type="HOGENOM" id="CLU_106275_1_0_10"/>
<dbReference type="STRING" id="760192.Halhy_6015"/>
<dbReference type="Proteomes" id="UP000008461">
    <property type="component" value="Chromosome"/>
</dbReference>
<proteinExistence type="predicted"/>
<accession>F4L1E1</accession>
<reference evidence="1 2" key="1">
    <citation type="journal article" date="2011" name="Stand. Genomic Sci.">
        <title>Complete genome sequence of Haliscomenobacter hydrossis type strain (O).</title>
        <authorList>
            <consortium name="US DOE Joint Genome Institute (JGI-PGF)"/>
            <person name="Daligault H."/>
            <person name="Lapidus A."/>
            <person name="Zeytun A."/>
            <person name="Nolan M."/>
            <person name="Lucas S."/>
            <person name="Del Rio T.G."/>
            <person name="Tice H."/>
            <person name="Cheng J.F."/>
            <person name="Tapia R."/>
            <person name="Han C."/>
            <person name="Goodwin L."/>
            <person name="Pitluck S."/>
            <person name="Liolios K."/>
            <person name="Pagani I."/>
            <person name="Ivanova N."/>
            <person name="Huntemann M."/>
            <person name="Mavromatis K."/>
            <person name="Mikhailova N."/>
            <person name="Pati A."/>
            <person name="Chen A."/>
            <person name="Palaniappan K."/>
            <person name="Land M."/>
            <person name="Hauser L."/>
            <person name="Brambilla E.M."/>
            <person name="Rohde M."/>
            <person name="Verbarg S."/>
            <person name="Goker M."/>
            <person name="Bristow J."/>
            <person name="Eisen J.A."/>
            <person name="Markowitz V."/>
            <person name="Hugenholtz P."/>
            <person name="Kyrpides N.C."/>
            <person name="Klenk H.P."/>
            <person name="Woyke T."/>
        </authorList>
    </citation>
    <scope>NUCLEOTIDE SEQUENCE [LARGE SCALE GENOMIC DNA]</scope>
    <source>
        <strain evidence="2">ATCC 27775 / DSM 1100 / LMG 10767 / O</strain>
    </source>
</reference>
<name>F4L1E1_HALH1</name>
<dbReference type="AlphaFoldDB" id="F4L1E1"/>
<dbReference type="OrthoDB" id="9796281at2"/>
<dbReference type="Pfam" id="PF08843">
    <property type="entry name" value="AbiEii"/>
    <property type="match status" value="1"/>
</dbReference>
<gene>
    <name evidence="1" type="ordered locus">Halhy_6015</name>
</gene>
<protein>
    <recommendedName>
        <fullName evidence="3">Nucleotidyl transferase AbiEii toxin, Type IV TA system</fullName>
    </recommendedName>
</protein>
<dbReference type="EMBL" id="CP002691">
    <property type="protein sequence ID" value="AEE53838.1"/>
    <property type="molecule type" value="Genomic_DNA"/>
</dbReference>
<dbReference type="eggNOG" id="COG2253">
    <property type="taxonomic scope" value="Bacteria"/>
</dbReference>
<evidence type="ECO:0000313" key="1">
    <source>
        <dbReference type="EMBL" id="AEE53838.1"/>
    </source>
</evidence>
<evidence type="ECO:0008006" key="3">
    <source>
        <dbReference type="Google" id="ProtNLM"/>
    </source>
</evidence>
<sequence length="203" mass="22940">MLHTTTVYPATLELLKSLMQLPTLEGYNLAGGTALALQIGHRISVDLDFFGNVDFEPIDILDSIRDISEVSIINQSRAILILNAGGIKTDFVRYRYPLLNSIVEIEGIRLLSTLDIGAMKLAAITNRGRKRDFFDLFFLLKTYTLRSLMDAYNAKYADGSEFLVNKSLIYFDDAEEDDMPEIFDTSLSWSLVKETIAREVKQL</sequence>
<reference key="2">
    <citation type="submission" date="2011-04" db="EMBL/GenBank/DDBJ databases">
        <title>Complete sequence of chromosome of Haliscomenobacter hydrossis DSM 1100.</title>
        <authorList>
            <consortium name="US DOE Joint Genome Institute (JGI-PGF)"/>
            <person name="Lucas S."/>
            <person name="Han J."/>
            <person name="Lapidus A."/>
            <person name="Bruce D."/>
            <person name="Goodwin L."/>
            <person name="Pitluck S."/>
            <person name="Peters L."/>
            <person name="Kyrpides N."/>
            <person name="Mavromatis K."/>
            <person name="Ivanova N."/>
            <person name="Ovchinnikova G."/>
            <person name="Pagani I."/>
            <person name="Daligault H."/>
            <person name="Detter J.C."/>
            <person name="Han C."/>
            <person name="Land M."/>
            <person name="Hauser L."/>
            <person name="Markowitz V."/>
            <person name="Cheng J.-F."/>
            <person name="Hugenholtz P."/>
            <person name="Woyke T."/>
            <person name="Wu D."/>
            <person name="Verbarg S."/>
            <person name="Frueling A."/>
            <person name="Brambilla E."/>
            <person name="Klenk H.-P."/>
            <person name="Eisen J.A."/>
        </authorList>
    </citation>
    <scope>NUCLEOTIDE SEQUENCE</scope>
    <source>
        <strain>DSM 1100</strain>
    </source>
</reference>
<organism evidence="1 2">
    <name type="scientific">Haliscomenobacter hydrossis (strain ATCC 27775 / DSM 1100 / LMG 10767 / O)</name>
    <dbReference type="NCBI Taxonomy" id="760192"/>
    <lineage>
        <taxon>Bacteria</taxon>
        <taxon>Pseudomonadati</taxon>
        <taxon>Bacteroidota</taxon>
        <taxon>Saprospiria</taxon>
        <taxon>Saprospirales</taxon>
        <taxon>Haliscomenobacteraceae</taxon>
        <taxon>Haliscomenobacter</taxon>
    </lineage>
</organism>
<dbReference type="InterPro" id="IPR014942">
    <property type="entry name" value="AbiEii"/>
</dbReference>
<dbReference type="KEGG" id="hhy:Halhy_6015"/>
<evidence type="ECO:0000313" key="2">
    <source>
        <dbReference type="Proteomes" id="UP000008461"/>
    </source>
</evidence>
<dbReference type="RefSeq" id="WP_013768364.1">
    <property type="nucleotide sequence ID" value="NC_015510.1"/>
</dbReference>
<keyword evidence="2" id="KW-1185">Reference proteome</keyword>